<protein>
    <submittedName>
        <fullName evidence="1">Uncharacterized protein</fullName>
    </submittedName>
</protein>
<reference evidence="1" key="1">
    <citation type="journal article" date="2006" name="Proc. Natl. Acad. Sci. U.S.A.">
        <title>Presence/absence polymorphism for alternative pathogenicity islands in Pseudomonas viridiflava, a pathogen of Arabidopsis.</title>
        <authorList>
            <person name="Araki H."/>
            <person name="Tian D."/>
            <person name="Goss E.M."/>
            <person name="Jakob K."/>
            <person name="Halldorsdottir S.S."/>
            <person name="Kreitman M."/>
            <person name="Bergelson J."/>
        </authorList>
    </citation>
    <scope>NUCLEOTIDE SEQUENCE</scope>
    <source>
        <strain evidence="1">LP23.1a</strain>
    </source>
</reference>
<organism evidence="1">
    <name type="scientific">Pseudomonas viridiflava</name>
    <name type="common">Phytomonas viridiflava</name>
    <dbReference type="NCBI Taxonomy" id="33069"/>
    <lineage>
        <taxon>Bacteria</taxon>
        <taxon>Pseudomonadati</taxon>
        <taxon>Pseudomonadota</taxon>
        <taxon>Gammaproteobacteria</taxon>
        <taxon>Pseudomonadales</taxon>
        <taxon>Pseudomonadaceae</taxon>
        <taxon>Pseudomonas</taxon>
    </lineage>
</organism>
<name>I6LCN9_PSEVI</name>
<dbReference type="EMBL" id="AY597277">
    <property type="protein sequence ID" value="AAT96171.1"/>
    <property type="molecule type" value="Genomic_DNA"/>
</dbReference>
<evidence type="ECO:0000313" key="1">
    <source>
        <dbReference type="EMBL" id="AAT96171.1"/>
    </source>
</evidence>
<accession>I6LCN9</accession>
<dbReference type="AlphaFoldDB" id="I6LCN9"/>
<sequence>MNETAFDQGLGNMEAFCGTESNGSPTWGGLDLFIWKVVPERLGGGRSYIQRFKSAWVIHNKRFITAAAVRNSLPVELLAGVCWIETGGDPNFIDRIAFEVRVFDHIGNLPTTITNAPAKTSFGWVSIQLRAAALTIGVNPENLSSSQLRTLSNCLEQDIFNIDLAAKHLRMLADHDQFRSIGLEEARVIGARYNRGMELPLAKIKENTSYGNFIVSNWSAFNRLMK</sequence>
<proteinExistence type="predicted"/>